<keyword evidence="2" id="KW-1185">Reference proteome</keyword>
<sequence>MNTFMEKLKLKVSEIGSYKKESTSTLSSEGASIDNQRRVARWPFDPVDLKNREDILKYVENQDLPLKRQEQLENGICLTFACKGIAFNVARNEIFRMWLQDLKPGFKIPSPKMLARRIFNKQIIKKDFGNSESTCQQLLEQLFSYKENEPPYNDPFKPEKWTNNNIELNSANIIEEEPNYDYNVDSLVNE</sequence>
<dbReference type="EMBL" id="CAJVPZ010015092">
    <property type="protein sequence ID" value="CAG8663164.1"/>
    <property type="molecule type" value="Genomic_DNA"/>
</dbReference>
<feature type="non-terminal residue" evidence="1">
    <location>
        <position position="190"/>
    </location>
</feature>
<evidence type="ECO:0000313" key="2">
    <source>
        <dbReference type="Proteomes" id="UP000789396"/>
    </source>
</evidence>
<dbReference type="AlphaFoldDB" id="A0A9N9E7W0"/>
<reference evidence="1" key="1">
    <citation type="submission" date="2021-06" db="EMBL/GenBank/DDBJ databases">
        <authorList>
            <person name="Kallberg Y."/>
            <person name="Tangrot J."/>
            <person name="Rosling A."/>
        </authorList>
    </citation>
    <scope>NUCLEOTIDE SEQUENCE</scope>
    <source>
        <strain evidence="1">IN212</strain>
    </source>
</reference>
<dbReference type="OrthoDB" id="2410582at2759"/>
<comment type="caution">
    <text evidence="1">The sequence shown here is derived from an EMBL/GenBank/DDBJ whole genome shotgun (WGS) entry which is preliminary data.</text>
</comment>
<evidence type="ECO:0000313" key="1">
    <source>
        <dbReference type="EMBL" id="CAG8663164.1"/>
    </source>
</evidence>
<dbReference type="Proteomes" id="UP000789396">
    <property type="component" value="Unassembled WGS sequence"/>
</dbReference>
<name>A0A9N9E7W0_9GLOM</name>
<protein>
    <submittedName>
        <fullName evidence="1">18522_t:CDS:1</fullName>
    </submittedName>
</protein>
<accession>A0A9N9E7W0</accession>
<organism evidence="1 2">
    <name type="scientific">Racocetra fulgida</name>
    <dbReference type="NCBI Taxonomy" id="60492"/>
    <lineage>
        <taxon>Eukaryota</taxon>
        <taxon>Fungi</taxon>
        <taxon>Fungi incertae sedis</taxon>
        <taxon>Mucoromycota</taxon>
        <taxon>Glomeromycotina</taxon>
        <taxon>Glomeromycetes</taxon>
        <taxon>Diversisporales</taxon>
        <taxon>Gigasporaceae</taxon>
        <taxon>Racocetra</taxon>
    </lineage>
</organism>
<gene>
    <name evidence="1" type="ORF">RFULGI_LOCUS8933</name>
</gene>
<proteinExistence type="predicted"/>